<evidence type="ECO:0000313" key="2">
    <source>
        <dbReference type="Proteomes" id="UP001155586"/>
    </source>
</evidence>
<sequence length="167" mass="18906">MVSVLHGAIETLQQGRDFLLTLTDEQYCFIAKPLLTSSIVQHFRHWLDIFHALFQSHGVIDYNLRRRGHEVESAKRVALQEIDEFIAKLQRQPLEELNQSVVVLSEVSLSQSHTCALESTFGRELTFAALHANHHFAMAKVATTLLDVKTCDEFGLAPATASFMREQ</sequence>
<proteinExistence type="predicted"/>
<keyword evidence="2" id="KW-1185">Reference proteome</keyword>
<dbReference type="AlphaFoldDB" id="A0A9X3CGX7"/>
<evidence type="ECO:0008006" key="3">
    <source>
        <dbReference type="Google" id="ProtNLM"/>
    </source>
</evidence>
<dbReference type="PANTHER" id="PTHR39473">
    <property type="match status" value="1"/>
</dbReference>
<comment type="caution">
    <text evidence="1">The sequence shown here is derived from an EMBL/GenBank/DDBJ whole genome shotgun (WGS) entry which is preliminary data.</text>
</comment>
<dbReference type="RefSeq" id="WP_265688433.1">
    <property type="nucleotide sequence ID" value="NZ_JAKRRX010000099.1"/>
</dbReference>
<evidence type="ECO:0000313" key="1">
    <source>
        <dbReference type="EMBL" id="MCW8335219.1"/>
    </source>
</evidence>
<name>A0A9X3CGX7_9VIBR</name>
<dbReference type="Proteomes" id="UP001155586">
    <property type="component" value="Unassembled WGS sequence"/>
</dbReference>
<organism evidence="1 2">
    <name type="scientific">Vibrio paucivorans</name>
    <dbReference type="NCBI Taxonomy" id="2829489"/>
    <lineage>
        <taxon>Bacteria</taxon>
        <taxon>Pseudomonadati</taxon>
        <taxon>Pseudomonadota</taxon>
        <taxon>Gammaproteobacteria</taxon>
        <taxon>Vibrionales</taxon>
        <taxon>Vibrionaceae</taxon>
        <taxon>Vibrio</taxon>
    </lineage>
</organism>
<protein>
    <recommendedName>
        <fullName evidence="3">DinB family protein</fullName>
    </recommendedName>
</protein>
<accession>A0A9X3CGX7</accession>
<gene>
    <name evidence="1" type="ORF">MD483_15465</name>
</gene>
<dbReference type="EMBL" id="JAKRRX010000099">
    <property type="protein sequence ID" value="MCW8335219.1"/>
    <property type="molecule type" value="Genomic_DNA"/>
</dbReference>
<reference evidence="1" key="1">
    <citation type="submission" date="2022-02" db="EMBL/GenBank/DDBJ databases">
        <title>Vibrio sp. nov., a new bacterium isolated from Bohai sea, China.</title>
        <authorList>
            <person name="Yuan Y."/>
        </authorList>
    </citation>
    <scope>NUCLEOTIDE SEQUENCE</scope>
    <source>
        <strain evidence="1">DBSS07</strain>
    </source>
</reference>
<dbReference type="PANTHER" id="PTHR39473:SF1">
    <property type="entry name" value="DINB-LIKE DOMAIN-CONTAINING PROTEIN"/>
    <property type="match status" value="1"/>
</dbReference>